<dbReference type="InterPro" id="IPR009003">
    <property type="entry name" value="Peptidase_S1_PA"/>
</dbReference>
<proteinExistence type="inferred from homology"/>
<accession>A0A8S1IQT2</accession>
<dbReference type="InterPro" id="IPR018114">
    <property type="entry name" value="TRYPSIN_HIS"/>
</dbReference>
<dbReference type="GO" id="GO:0004252">
    <property type="term" value="F:serine-type endopeptidase activity"/>
    <property type="evidence" value="ECO:0007669"/>
    <property type="project" value="InterPro"/>
</dbReference>
<dbReference type="AlphaFoldDB" id="A0A8S1IQT2"/>
<dbReference type="Proteomes" id="UP000708148">
    <property type="component" value="Unassembled WGS sequence"/>
</dbReference>
<dbReference type="PROSITE" id="PS00134">
    <property type="entry name" value="TRYPSIN_HIS"/>
    <property type="match status" value="1"/>
</dbReference>
<evidence type="ECO:0000313" key="5">
    <source>
        <dbReference type="EMBL" id="CAD7695786.1"/>
    </source>
</evidence>
<dbReference type="PRINTS" id="PR00722">
    <property type="entry name" value="CHYMOTRYPSIN"/>
</dbReference>
<dbReference type="InterPro" id="IPR043504">
    <property type="entry name" value="Peptidase_S1_PA_chymotrypsin"/>
</dbReference>
<reference evidence="5" key="1">
    <citation type="submission" date="2020-12" db="EMBL/GenBank/DDBJ databases">
        <authorList>
            <person name="Iha C."/>
        </authorList>
    </citation>
    <scope>NUCLEOTIDE SEQUENCE</scope>
</reference>
<dbReference type="PANTHER" id="PTHR24276:SF98">
    <property type="entry name" value="FI18310P1-RELATED"/>
    <property type="match status" value="1"/>
</dbReference>
<keyword evidence="2" id="KW-1015">Disulfide bond</keyword>
<evidence type="ECO:0000256" key="3">
    <source>
        <dbReference type="SAM" id="MobiDB-lite"/>
    </source>
</evidence>
<dbReference type="Pfam" id="PF00089">
    <property type="entry name" value="Trypsin"/>
    <property type="match status" value="1"/>
</dbReference>
<evidence type="ECO:0000313" key="6">
    <source>
        <dbReference type="Proteomes" id="UP000708148"/>
    </source>
</evidence>
<comment type="similarity">
    <text evidence="1">Belongs to the peptidase S1 family.</text>
</comment>
<organism evidence="5 6">
    <name type="scientific">Ostreobium quekettii</name>
    <dbReference type="NCBI Taxonomy" id="121088"/>
    <lineage>
        <taxon>Eukaryota</taxon>
        <taxon>Viridiplantae</taxon>
        <taxon>Chlorophyta</taxon>
        <taxon>core chlorophytes</taxon>
        <taxon>Ulvophyceae</taxon>
        <taxon>TCBD clade</taxon>
        <taxon>Bryopsidales</taxon>
        <taxon>Ostreobineae</taxon>
        <taxon>Ostreobiaceae</taxon>
        <taxon>Ostreobium</taxon>
    </lineage>
</organism>
<feature type="domain" description="Peptidase S1" evidence="4">
    <location>
        <begin position="75"/>
        <end position="324"/>
    </location>
</feature>
<dbReference type="CDD" id="cd00190">
    <property type="entry name" value="Tryp_SPc"/>
    <property type="match status" value="1"/>
</dbReference>
<sequence>MAIGQTRRPWRLAGCPRGSPSVARGAVLGAAVCAVVVTMAAVASGGEPGFSEEGSAQQLQTMDLRKLQQIAAGLIAGGRDAPCKRYAYMVSLRDDVNDHRCGGVLVKPPASQRKGPSWVLTAAHCLDGLGSTPVVVIGACNLNDVEGVEKLLPTAAIVHEKWTGAVEDGYDIALLRLEKKSKFAKFAIGLPGRCEATGTALFVTLGWGGTENDTTSDALQVAERFKFLTGEDCAAEDLWGSTYQDSMLCAVGGKPGVETCPGDSGGPMVRAFAPGGDVDLGRPDLDVLFGITSFGERGTCGATELPGVYTAVSHYIDWIDFQIAKNCVGNNCPAVPTGDALRTCPSGGPRGTSSPAPLPEISPSTDTDRPPVTSPPPTSTSDGMLKFPDAEICKFRDDECSAAVVENIQDVKLLEPLAATRCAETTSQERCDSNDFCSWDRIASSCVGDVELALKDCLIPEWLTVKRFASCDTKASEEKCTILPGCLWNNEACESDLTSGVATEALQNSPEVAAALNEQTTCNTTGLDACLDDSKCLLIGGECRSSAFWKISGWFDPEADSALCLFYGAVYKCSDAVLPDCPSGCIVDEDVCDITLEAIAETAFDAEFAAVMKTALQECPLQESESDCSSFRL</sequence>
<dbReference type="Gene3D" id="2.40.10.10">
    <property type="entry name" value="Trypsin-like serine proteases"/>
    <property type="match status" value="1"/>
</dbReference>
<dbReference type="InterPro" id="IPR050430">
    <property type="entry name" value="Peptidase_S1"/>
</dbReference>
<dbReference type="GO" id="GO:0006508">
    <property type="term" value="P:proteolysis"/>
    <property type="evidence" value="ECO:0007669"/>
    <property type="project" value="InterPro"/>
</dbReference>
<dbReference type="PANTHER" id="PTHR24276">
    <property type="entry name" value="POLYSERASE-RELATED"/>
    <property type="match status" value="1"/>
</dbReference>
<dbReference type="SUPFAM" id="SSF50494">
    <property type="entry name" value="Trypsin-like serine proteases"/>
    <property type="match status" value="1"/>
</dbReference>
<keyword evidence="6" id="KW-1185">Reference proteome</keyword>
<dbReference type="OrthoDB" id="513101at2759"/>
<dbReference type="EMBL" id="CAJHUC010000389">
    <property type="protein sequence ID" value="CAD7695786.1"/>
    <property type="molecule type" value="Genomic_DNA"/>
</dbReference>
<protein>
    <recommendedName>
        <fullName evidence="4">Peptidase S1 domain-containing protein</fullName>
    </recommendedName>
</protein>
<dbReference type="InterPro" id="IPR001254">
    <property type="entry name" value="Trypsin_dom"/>
</dbReference>
<gene>
    <name evidence="5" type="ORF">OSTQU699_LOCUS1147</name>
</gene>
<dbReference type="InterPro" id="IPR001314">
    <property type="entry name" value="Peptidase_S1A"/>
</dbReference>
<dbReference type="PROSITE" id="PS50240">
    <property type="entry name" value="TRYPSIN_DOM"/>
    <property type="match status" value="1"/>
</dbReference>
<evidence type="ECO:0000256" key="2">
    <source>
        <dbReference type="ARBA" id="ARBA00023157"/>
    </source>
</evidence>
<feature type="region of interest" description="Disordered" evidence="3">
    <location>
        <begin position="343"/>
        <end position="385"/>
    </location>
</feature>
<comment type="caution">
    <text evidence="5">The sequence shown here is derived from an EMBL/GenBank/DDBJ whole genome shotgun (WGS) entry which is preliminary data.</text>
</comment>
<dbReference type="SMART" id="SM00020">
    <property type="entry name" value="Tryp_SPc"/>
    <property type="match status" value="1"/>
</dbReference>
<name>A0A8S1IQT2_9CHLO</name>
<evidence type="ECO:0000256" key="1">
    <source>
        <dbReference type="ARBA" id="ARBA00007664"/>
    </source>
</evidence>
<evidence type="ECO:0000259" key="4">
    <source>
        <dbReference type="PROSITE" id="PS50240"/>
    </source>
</evidence>